<evidence type="ECO:0000256" key="8">
    <source>
        <dbReference type="ARBA" id="ARBA00060041"/>
    </source>
</evidence>
<dbReference type="AlphaFoldDB" id="A0A8J3G1P1"/>
<dbReference type="HAMAP" id="MF_02078">
    <property type="entry name" value="MurJ_MviN"/>
    <property type="match status" value="1"/>
</dbReference>
<dbReference type="PANTHER" id="PTHR47019">
    <property type="entry name" value="LIPID II FLIPPASE MURJ"/>
    <property type="match status" value="1"/>
</dbReference>
<dbReference type="GO" id="GO:0034204">
    <property type="term" value="P:lipid translocation"/>
    <property type="evidence" value="ECO:0007669"/>
    <property type="project" value="TreeGrafter"/>
</dbReference>
<feature type="transmembrane region" description="Helical" evidence="10">
    <location>
        <begin position="129"/>
        <end position="155"/>
    </location>
</feature>
<dbReference type="GO" id="GO:0008360">
    <property type="term" value="P:regulation of cell shape"/>
    <property type="evidence" value="ECO:0007669"/>
    <property type="project" value="UniProtKB-UniRule"/>
</dbReference>
<comment type="function">
    <text evidence="8 10 11">Involved in peptidoglycan biosynthesis. Transports lipid-linked peptidoglycan precursors from the inner to the outer leaflet of the cytoplasmic membrane.</text>
</comment>
<reference evidence="12" key="2">
    <citation type="submission" date="2020-09" db="EMBL/GenBank/DDBJ databases">
        <authorList>
            <person name="Sun Q."/>
            <person name="Kim S."/>
        </authorList>
    </citation>
    <scope>NUCLEOTIDE SEQUENCE</scope>
    <source>
        <strain evidence="12">KCTC 32513</strain>
    </source>
</reference>
<protein>
    <recommendedName>
        <fullName evidence="10">Probable lipid II flippase MurJ</fullName>
    </recommendedName>
</protein>
<feature type="transmembrane region" description="Helical" evidence="10">
    <location>
        <begin position="281"/>
        <end position="299"/>
    </location>
</feature>
<dbReference type="CDD" id="cd13123">
    <property type="entry name" value="MATE_MurJ_like"/>
    <property type="match status" value="1"/>
</dbReference>
<comment type="caution">
    <text evidence="12">The sequence shown here is derived from an EMBL/GenBank/DDBJ whole genome shotgun (WGS) entry which is preliminary data.</text>
</comment>
<keyword evidence="7 10" id="KW-0472">Membrane</keyword>
<dbReference type="PRINTS" id="PR01806">
    <property type="entry name" value="VIRFACTRMVIN"/>
</dbReference>
<sequence>MRLLRSTATIAGLTLVSRVLGLIRDVMIARYLGAGVVSDAFFTAFKLPNVFRRMFAEGAFNAAFVPLYAKRIEQDGDDAADGFASEAAAALISTVALIVILFELTMPISLNIIGFGLERAVNENGISAYYLAVLYALVTMPYLLFMSVTALFSGVLNTRNKFALAAGVPILLNLFMITALFITPRYGFGQREIGLALTVAITLSGIAQAAAVVWGARRAGMTLHFKRPRLTPGVKRLVILGVPGIISAGITQINLLVSHMIATFQDSAASWLTYADRLYQLPLGMIGIAMGVALLPALSRSLRAGDGVSAMSTMNRAIELSMLFTLPAAVALFIVPDILIAGLFERGEFTAQTTEQVAKALKFFALGLPAFVLIKVLTPAFFAREDTRTPMVWAGVSAFINISLGYTLFRTIGFEGLALATSVAAWTNVVGLSLLLTRSRHLVTDMRLRKRLPRIALAAAIMGAALYAVRGYVPNLGETGFMVDAFALTALTGAGGAVFGLAAASLRAYGIADVKEAFNRS</sequence>
<feature type="transmembrane region" description="Helical" evidence="10">
    <location>
        <begin position="485"/>
        <end position="506"/>
    </location>
</feature>
<dbReference type="PIRSF" id="PIRSF002869">
    <property type="entry name" value="MviN"/>
    <property type="match status" value="1"/>
</dbReference>
<evidence type="ECO:0000256" key="1">
    <source>
        <dbReference type="ARBA" id="ARBA00004651"/>
    </source>
</evidence>
<evidence type="ECO:0000256" key="10">
    <source>
        <dbReference type="HAMAP-Rule" id="MF_02078"/>
    </source>
</evidence>
<dbReference type="Proteomes" id="UP000634004">
    <property type="component" value="Unassembled WGS sequence"/>
</dbReference>
<keyword evidence="10 11" id="KW-0961">Cell wall biogenesis/degradation</keyword>
<dbReference type="GO" id="GO:0071555">
    <property type="term" value="P:cell wall organization"/>
    <property type="evidence" value="ECO:0007669"/>
    <property type="project" value="UniProtKB-UniRule"/>
</dbReference>
<evidence type="ECO:0000256" key="11">
    <source>
        <dbReference type="PIRNR" id="PIRNR002869"/>
    </source>
</evidence>
<dbReference type="InterPro" id="IPR004268">
    <property type="entry name" value="MurJ"/>
</dbReference>
<evidence type="ECO:0000313" key="12">
    <source>
        <dbReference type="EMBL" id="GHA87978.1"/>
    </source>
</evidence>
<feature type="transmembrane region" description="Helical" evidence="10">
    <location>
        <begin position="237"/>
        <end position="261"/>
    </location>
</feature>
<feature type="transmembrane region" description="Helical" evidence="10">
    <location>
        <begin position="162"/>
        <end position="182"/>
    </location>
</feature>
<comment type="subcellular location">
    <subcellularLocation>
        <location evidence="10">Cell inner membrane</location>
        <topology evidence="10">Multi-pass membrane protein</topology>
    </subcellularLocation>
    <subcellularLocation>
        <location evidence="1">Cell membrane</location>
        <topology evidence="1">Multi-pass membrane protein</topology>
    </subcellularLocation>
</comment>
<feature type="transmembrane region" description="Helical" evidence="10">
    <location>
        <begin position="95"/>
        <end position="117"/>
    </location>
</feature>
<dbReference type="GO" id="GO:0005886">
    <property type="term" value="C:plasma membrane"/>
    <property type="evidence" value="ECO:0007669"/>
    <property type="project" value="UniProtKB-SubCell"/>
</dbReference>
<organism evidence="12 13">
    <name type="scientific">Algimonas arctica</name>
    <dbReference type="NCBI Taxonomy" id="1479486"/>
    <lineage>
        <taxon>Bacteria</taxon>
        <taxon>Pseudomonadati</taxon>
        <taxon>Pseudomonadota</taxon>
        <taxon>Alphaproteobacteria</taxon>
        <taxon>Maricaulales</taxon>
        <taxon>Robiginitomaculaceae</taxon>
        <taxon>Algimonas</taxon>
    </lineage>
</organism>
<dbReference type="UniPathway" id="UPA00219"/>
<dbReference type="GO" id="GO:0009252">
    <property type="term" value="P:peptidoglycan biosynthetic process"/>
    <property type="evidence" value="ECO:0007669"/>
    <property type="project" value="UniProtKB-UniRule"/>
</dbReference>
<keyword evidence="6 10" id="KW-1133">Transmembrane helix</keyword>
<keyword evidence="4 10" id="KW-0133">Cell shape</keyword>
<keyword evidence="10" id="KW-0997">Cell inner membrane</keyword>
<feature type="transmembrane region" description="Helical" evidence="10">
    <location>
        <begin position="415"/>
        <end position="435"/>
    </location>
</feature>
<feature type="transmembrane region" description="Helical" evidence="10">
    <location>
        <begin position="194"/>
        <end position="216"/>
    </location>
</feature>
<evidence type="ECO:0000256" key="4">
    <source>
        <dbReference type="ARBA" id="ARBA00022960"/>
    </source>
</evidence>
<evidence type="ECO:0000256" key="3">
    <source>
        <dbReference type="ARBA" id="ARBA00022692"/>
    </source>
</evidence>
<feature type="transmembrane region" description="Helical" evidence="10">
    <location>
        <begin position="455"/>
        <end position="473"/>
    </location>
</feature>
<evidence type="ECO:0000256" key="7">
    <source>
        <dbReference type="ARBA" id="ARBA00023136"/>
    </source>
</evidence>
<evidence type="ECO:0000256" key="5">
    <source>
        <dbReference type="ARBA" id="ARBA00022984"/>
    </source>
</evidence>
<keyword evidence="10 11" id="KW-0813">Transport</keyword>
<proteinExistence type="inferred from homology"/>
<dbReference type="InterPro" id="IPR051050">
    <property type="entry name" value="Lipid_II_flippase_MurJ/MviN"/>
</dbReference>
<dbReference type="NCBIfam" id="TIGR01695">
    <property type="entry name" value="murJ_mviN"/>
    <property type="match status" value="1"/>
</dbReference>
<keyword evidence="3 10" id="KW-0812">Transmembrane</keyword>
<evidence type="ECO:0000256" key="6">
    <source>
        <dbReference type="ARBA" id="ARBA00022989"/>
    </source>
</evidence>
<reference evidence="12" key="1">
    <citation type="journal article" date="2014" name="Int. J. Syst. Evol. Microbiol.">
        <title>Complete genome sequence of Corynebacterium casei LMG S-19264T (=DSM 44701T), isolated from a smear-ripened cheese.</title>
        <authorList>
            <consortium name="US DOE Joint Genome Institute (JGI-PGF)"/>
            <person name="Walter F."/>
            <person name="Albersmeier A."/>
            <person name="Kalinowski J."/>
            <person name="Ruckert C."/>
        </authorList>
    </citation>
    <scope>NUCLEOTIDE SEQUENCE</scope>
    <source>
        <strain evidence="12">KCTC 32513</strain>
    </source>
</reference>
<evidence type="ECO:0000313" key="13">
    <source>
        <dbReference type="Proteomes" id="UP000634004"/>
    </source>
</evidence>
<dbReference type="EMBL" id="BMZH01000003">
    <property type="protein sequence ID" value="GHA87978.1"/>
    <property type="molecule type" value="Genomic_DNA"/>
</dbReference>
<name>A0A8J3G1P1_9PROT</name>
<dbReference type="Pfam" id="PF03023">
    <property type="entry name" value="MurJ"/>
    <property type="match status" value="1"/>
</dbReference>
<dbReference type="GO" id="GO:0015648">
    <property type="term" value="F:lipid-linked peptidoglycan transporter activity"/>
    <property type="evidence" value="ECO:0007669"/>
    <property type="project" value="UniProtKB-UniRule"/>
</dbReference>
<feature type="transmembrane region" description="Helical" evidence="10">
    <location>
        <begin position="320"/>
        <end position="343"/>
    </location>
</feature>
<keyword evidence="2 10" id="KW-1003">Cell membrane</keyword>
<comment type="pathway">
    <text evidence="10">Cell wall biogenesis; peptidoglycan biosynthesis.</text>
</comment>
<accession>A0A8J3G1P1</accession>
<comment type="similarity">
    <text evidence="9 10 11">Belongs to the MurJ/MviN family.</text>
</comment>
<keyword evidence="13" id="KW-1185">Reference proteome</keyword>
<evidence type="ECO:0000256" key="2">
    <source>
        <dbReference type="ARBA" id="ARBA00022475"/>
    </source>
</evidence>
<feature type="transmembrane region" description="Helical" evidence="10">
    <location>
        <begin position="363"/>
        <end position="383"/>
    </location>
</feature>
<evidence type="ECO:0000256" key="9">
    <source>
        <dbReference type="ARBA" id="ARBA00061532"/>
    </source>
</evidence>
<dbReference type="RefSeq" id="WP_189495820.1">
    <property type="nucleotide sequence ID" value="NZ_BMZH01000003.1"/>
</dbReference>
<dbReference type="PANTHER" id="PTHR47019:SF1">
    <property type="entry name" value="LIPID II FLIPPASE MURJ"/>
    <property type="match status" value="1"/>
</dbReference>
<feature type="transmembrane region" description="Helical" evidence="10">
    <location>
        <begin position="390"/>
        <end position="409"/>
    </location>
</feature>
<keyword evidence="5 10" id="KW-0573">Peptidoglycan synthesis</keyword>
<gene>
    <name evidence="10" type="primary">murJ</name>
    <name evidence="12" type="ORF">GCM10009069_08660</name>
</gene>